<dbReference type="InterPro" id="IPR011744">
    <property type="entry name" value="ATPase_gene1"/>
</dbReference>
<dbReference type="NCBIfam" id="TIGR02230">
    <property type="entry name" value="ATPase_gene1"/>
    <property type="match status" value="1"/>
</dbReference>
<organism evidence="3 4">
    <name type="scientific">Chitinophaga silvatica</name>
    <dbReference type="NCBI Taxonomy" id="2282649"/>
    <lineage>
        <taxon>Bacteria</taxon>
        <taxon>Pseudomonadati</taxon>
        <taxon>Bacteroidota</taxon>
        <taxon>Chitinophagia</taxon>
        <taxon>Chitinophagales</taxon>
        <taxon>Chitinophagaceae</taxon>
        <taxon>Chitinophaga</taxon>
    </lineage>
</organism>
<dbReference type="EMBL" id="QPMM01000011">
    <property type="protein sequence ID" value="RFS20182.1"/>
    <property type="molecule type" value="Genomic_DNA"/>
</dbReference>
<feature type="compositionally biased region" description="Basic residues" evidence="1">
    <location>
        <begin position="20"/>
        <end position="29"/>
    </location>
</feature>
<dbReference type="Proteomes" id="UP000260644">
    <property type="component" value="Unassembled WGS sequence"/>
</dbReference>
<comment type="caution">
    <text evidence="3">The sequence shown here is derived from an EMBL/GenBank/DDBJ whole genome shotgun (WGS) entry which is preliminary data.</text>
</comment>
<keyword evidence="2" id="KW-1133">Transmembrane helix</keyword>
<evidence type="ECO:0000313" key="3">
    <source>
        <dbReference type="EMBL" id="RFS20182.1"/>
    </source>
</evidence>
<dbReference type="Pfam" id="PF09527">
    <property type="entry name" value="ATPase_gene1"/>
    <property type="match status" value="1"/>
</dbReference>
<feature type="region of interest" description="Disordered" evidence="1">
    <location>
        <begin position="1"/>
        <end position="29"/>
    </location>
</feature>
<reference evidence="3 4" key="1">
    <citation type="submission" date="2018-07" db="EMBL/GenBank/DDBJ databases">
        <title>Chitinophaga K2CV101002-2 sp. nov., isolated from a monsoon evergreen broad-leaved forest soil.</title>
        <authorList>
            <person name="Lv Y."/>
        </authorList>
    </citation>
    <scope>NUCLEOTIDE SEQUENCE [LARGE SCALE GENOMIC DNA]</scope>
    <source>
        <strain evidence="3 4">GDMCC 1.1288</strain>
    </source>
</reference>
<keyword evidence="2" id="KW-0812">Transmembrane</keyword>
<dbReference type="InterPro" id="IPR032820">
    <property type="entry name" value="ATPase_put"/>
</dbReference>
<evidence type="ECO:0000256" key="1">
    <source>
        <dbReference type="SAM" id="MobiDB-lite"/>
    </source>
</evidence>
<feature type="transmembrane region" description="Helical" evidence="2">
    <location>
        <begin position="70"/>
        <end position="91"/>
    </location>
</feature>
<protein>
    <submittedName>
        <fullName evidence="3">F0F1 ATP synthase subunit</fullName>
    </submittedName>
</protein>
<feature type="transmembrane region" description="Helical" evidence="2">
    <location>
        <begin position="33"/>
        <end position="58"/>
    </location>
</feature>
<dbReference type="AlphaFoldDB" id="A0A3E1Y651"/>
<dbReference type="OrthoDB" id="466056at2"/>
<gene>
    <name evidence="3" type="ORF">DVR12_20930</name>
</gene>
<evidence type="ECO:0000256" key="2">
    <source>
        <dbReference type="SAM" id="Phobius"/>
    </source>
</evidence>
<name>A0A3E1Y651_9BACT</name>
<feature type="compositionally biased region" description="Basic residues" evidence="1">
    <location>
        <begin position="1"/>
        <end position="10"/>
    </location>
</feature>
<keyword evidence="4" id="KW-1185">Reference proteome</keyword>
<dbReference type="RefSeq" id="WP_116977744.1">
    <property type="nucleotide sequence ID" value="NZ_QPMM01000011.1"/>
</dbReference>
<evidence type="ECO:0000313" key="4">
    <source>
        <dbReference type="Proteomes" id="UP000260644"/>
    </source>
</evidence>
<accession>A0A3E1Y651</accession>
<proteinExistence type="predicted"/>
<keyword evidence="2" id="KW-0472">Membrane</keyword>
<sequence>MAPENHKKHKSFSEDIGRKEQRRMKAKRNKQHVWSGFGLFGMIGWSVVTPTVLGAALGSWLDRKIPGQNSYTLACLIAGLCLGCFIAWNWIHKENKQIKDNEDNHE</sequence>